<dbReference type="Proteomes" id="UP000007305">
    <property type="component" value="Chromosome 3"/>
</dbReference>
<keyword evidence="4" id="KW-0812">Transmembrane</keyword>
<keyword evidence="3 9" id="KW-0808">Transferase</keyword>
<sequence>MAWKMLPAASELFPAIVRAGTATPPRPQPPAARNSPSPTVHRHAPPAARLGSAGTVLVVDVDGALLLSRSLFPYFMLVALEAGSFLRGLVLLLLYPAIRCCYCCLGGGDLAVRAMAAVAFCGLRARTFRAGRAVLPRWLLEDVAAEALEAARRVGDPARVVWASAMPRVMVEPFLREYLQVPAAAAVAAREMKTAWGFYTGLMEGGGEDCEATMALMTKRTSAGEGAGDVVGFSAARSVAFLSSSPLASTCKVVLLVSRVACFDHQSHARSTAMCLLLLLTTTTISLQEVYVVCPEEKSKWRRLARRDYPTPLVFHDGRLAFLPTPLNTVAMFTWLPLGAALAILRLAVALALPYKVATALLAATGQSWRLRGSLPPPGNSGGSGQLYACNHRTLIDPVYVSIALDRPVRAVSYSLSRVSDLISPIGATVRLARDRARDGAAMARLLARGDSVVVCPEGTTCREPYLLRFSPLFAELGGAGGVVPVALAAEASMFYGTTASGWKAADPFYFLCNPRVCYTVQFLKRVDTADVAGDGKKKKAAASSVDVANRVQRLIADALGYECTMLTRKDKYLMLVGNDGAVAAPRCRQRQVTN</sequence>
<evidence type="ECO:0000256" key="5">
    <source>
        <dbReference type="ARBA" id="ARBA00022989"/>
    </source>
</evidence>
<keyword evidence="11" id="KW-1185">Reference proteome</keyword>
<dbReference type="PaxDb" id="4577-GRMZM2G033767_P01"/>
<keyword evidence="5" id="KW-1133">Transmembrane helix</keyword>
<dbReference type="InterPro" id="IPR002123">
    <property type="entry name" value="Plipid/glycerol_acylTrfase"/>
</dbReference>
<feature type="domain" description="Phospholipid/glycerol acyltransferase" evidence="8">
    <location>
        <begin position="386"/>
        <end position="491"/>
    </location>
</feature>
<dbReference type="ExpressionAtlas" id="A0A1D6MX77">
    <property type="expression patterns" value="baseline and differential"/>
</dbReference>
<evidence type="ECO:0000259" key="8">
    <source>
        <dbReference type="SMART" id="SM00563"/>
    </source>
</evidence>
<keyword evidence="9" id="KW-0012">Acyltransferase</keyword>
<keyword evidence="6" id="KW-0472">Membrane</keyword>
<dbReference type="Gramene" id="Zm00001eb136910_T001">
    <property type="protein sequence ID" value="Zm00001eb136910_P001"/>
    <property type="gene ID" value="Zm00001eb136910"/>
</dbReference>
<evidence type="ECO:0000256" key="6">
    <source>
        <dbReference type="ARBA" id="ARBA00023136"/>
    </source>
</evidence>
<gene>
    <name evidence="10" type="primary">LOC103650549</name>
    <name evidence="9" type="ORF">ZEAMMB73_Zm00001d041596</name>
</gene>
<dbReference type="GO" id="GO:0090447">
    <property type="term" value="F:glycerol-3-phosphate 2-O-acyltransferase activity"/>
    <property type="evidence" value="ECO:0000318"/>
    <property type="project" value="GO_Central"/>
</dbReference>
<evidence type="ECO:0000256" key="2">
    <source>
        <dbReference type="ARBA" id="ARBA00007937"/>
    </source>
</evidence>
<dbReference type="AlphaFoldDB" id="A0A1D6MX77"/>
<dbReference type="EnsemblPlants" id="Zm00001eb136910_T001">
    <property type="protein sequence ID" value="Zm00001eb136910_P001"/>
    <property type="gene ID" value="Zm00001eb136910"/>
</dbReference>
<proteinExistence type="inferred from homology"/>
<comment type="subcellular location">
    <subcellularLocation>
        <location evidence="1">Membrane</location>
        <topology evidence="1">Multi-pass membrane protein</topology>
    </subcellularLocation>
</comment>
<dbReference type="OMA" id="HEEKSKW"/>
<dbReference type="PANTHER" id="PTHR15486:SF29">
    <property type="entry name" value="OS12G0563000 PROTEIN"/>
    <property type="match status" value="1"/>
</dbReference>
<reference evidence="10" key="3">
    <citation type="submission" date="2021-05" db="UniProtKB">
        <authorList>
            <consortium name="EnsemblPlants"/>
        </authorList>
    </citation>
    <scope>IDENTIFICATION</scope>
    <source>
        <strain evidence="10">cv. B73</strain>
    </source>
</reference>
<evidence type="ECO:0000256" key="3">
    <source>
        <dbReference type="ARBA" id="ARBA00022679"/>
    </source>
</evidence>
<feature type="region of interest" description="Disordered" evidence="7">
    <location>
        <begin position="22"/>
        <end position="44"/>
    </location>
</feature>
<evidence type="ECO:0000313" key="9">
    <source>
        <dbReference type="EMBL" id="ONM33332.1"/>
    </source>
</evidence>
<dbReference type="CDD" id="cd06551">
    <property type="entry name" value="LPLAT"/>
    <property type="match status" value="1"/>
</dbReference>
<reference evidence="10" key="2">
    <citation type="submission" date="2019-07" db="EMBL/GenBank/DDBJ databases">
        <authorList>
            <person name="Seetharam A."/>
            <person name="Woodhouse M."/>
            <person name="Cannon E."/>
        </authorList>
    </citation>
    <scope>NUCLEOTIDE SEQUENCE [LARGE SCALE GENOMIC DNA]</scope>
    <source>
        <strain evidence="10">cv. B73</strain>
    </source>
</reference>
<evidence type="ECO:0000256" key="4">
    <source>
        <dbReference type="ARBA" id="ARBA00022692"/>
    </source>
</evidence>
<dbReference type="SMART" id="SM00563">
    <property type="entry name" value="PlsC"/>
    <property type="match status" value="1"/>
</dbReference>
<dbReference type="SUPFAM" id="SSF69593">
    <property type="entry name" value="Glycerol-3-phosphate (1)-acyltransferase"/>
    <property type="match status" value="1"/>
</dbReference>
<dbReference type="Pfam" id="PF01553">
    <property type="entry name" value="Acyltransferase"/>
    <property type="match status" value="1"/>
</dbReference>
<evidence type="ECO:0000313" key="11">
    <source>
        <dbReference type="Proteomes" id="UP000007305"/>
    </source>
</evidence>
<accession>A0A1D6MX77</accession>
<comment type="similarity">
    <text evidence="2">Belongs to the GPAT/DAPAT family.</text>
</comment>
<name>A0A1D6MX77_MAIZE</name>
<evidence type="ECO:0000313" key="10">
    <source>
        <dbReference type="EnsemblPlants" id="Zm00001eb136910_P001"/>
    </source>
</evidence>
<dbReference type="EMBL" id="CM007649">
    <property type="protein sequence ID" value="ONM33332.1"/>
    <property type="molecule type" value="Genomic_DNA"/>
</dbReference>
<dbReference type="Pfam" id="PF23270">
    <property type="entry name" value="HAD_RAM2_N"/>
    <property type="match status" value="1"/>
</dbReference>
<evidence type="ECO:0000256" key="7">
    <source>
        <dbReference type="SAM" id="MobiDB-lite"/>
    </source>
</evidence>
<protein>
    <submittedName>
        <fullName evidence="9">Putative glycerol-3-phosphate acyltransferase 2</fullName>
    </submittedName>
</protein>
<dbReference type="InterPro" id="IPR056462">
    <property type="entry name" value="HAD_RAM2/GPAT1-8"/>
</dbReference>
<dbReference type="GO" id="GO:0016791">
    <property type="term" value="F:phosphatase activity"/>
    <property type="evidence" value="ECO:0000318"/>
    <property type="project" value="GO_Central"/>
</dbReference>
<reference evidence="9 11" key="1">
    <citation type="submission" date="2015-12" db="EMBL/GenBank/DDBJ databases">
        <title>Update maize B73 reference genome by single molecule sequencing technologies.</title>
        <authorList>
            <consortium name="Maize Genome Sequencing Project"/>
            <person name="Ware D."/>
        </authorList>
    </citation>
    <scope>NUCLEOTIDE SEQUENCE [LARGE SCALE GENOMIC DNA]</scope>
    <source>
        <strain evidence="11">cv. B73</strain>
        <tissue evidence="9">Seedling</tissue>
    </source>
</reference>
<dbReference type="GO" id="GO:0010143">
    <property type="term" value="P:cutin biosynthetic process"/>
    <property type="evidence" value="ECO:0000318"/>
    <property type="project" value="GO_Central"/>
</dbReference>
<dbReference type="GO" id="GO:0016020">
    <property type="term" value="C:membrane"/>
    <property type="evidence" value="ECO:0000318"/>
    <property type="project" value="GO_Central"/>
</dbReference>
<organism evidence="9">
    <name type="scientific">Zea mays</name>
    <name type="common">Maize</name>
    <dbReference type="NCBI Taxonomy" id="4577"/>
    <lineage>
        <taxon>Eukaryota</taxon>
        <taxon>Viridiplantae</taxon>
        <taxon>Streptophyta</taxon>
        <taxon>Embryophyta</taxon>
        <taxon>Tracheophyta</taxon>
        <taxon>Spermatophyta</taxon>
        <taxon>Magnoliopsida</taxon>
        <taxon>Liliopsida</taxon>
        <taxon>Poales</taxon>
        <taxon>Poaceae</taxon>
        <taxon>PACMAD clade</taxon>
        <taxon>Panicoideae</taxon>
        <taxon>Andropogonodae</taxon>
        <taxon>Andropogoneae</taxon>
        <taxon>Tripsacinae</taxon>
        <taxon>Zea</taxon>
    </lineage>
</organism>
<evidence type="ECO:0000256" key="1">
    <source>
        <dbReference type="ARBA" id="ARBA00004141"/>
    </source>
</evidence>
<dbReference type="PANTHER" id="PTHR15486">
    <property type="entry name" value="ANCIENT UBIQUITOUS PROTEIN"/>
    <property type="match status" value="1"/>
</dbReference>